<dbReference type="EMBL" id="MN740215">
    <property type="protein sequence ID" value="QHT94124.1"/>
    <property type="molecule type" value="Genomic_DNA"/>
</dbReference>
<feature type="domain" description="C2H2-type" evidence="2">
    <location>
        <begin position="46"/>
        <end position="76"/>
    </location>
</feature>
<dbReference type="Gene3D" id="3.30.160.60">
    <property type="entry name" value="Classic Zinc Finger"/>
    <property type="match status" value="1"/>
</dbReference>
<protein>
    <recommendedName>
        <fullName evidence="2">C2H2-type domain-containing protein</fullName>
    </recommendedName>
</protein>
<evidence type="ECO:0000313" key="3">
    <source>
        <dbReference type="EMBL" id="QHT94124.1"/>
    </source>
</evidence>
<evidence type="ECO:0000256" key="1">
    <source>
        <dbReference type="SAM" id="MobiDB-lite"/>
    </source>
</evidence>
<feature type="compositionally biased region" description="Acidic residues" evidence="1">
    <location>
        <begin position="109"/>
        <end position="123"/>
    </location>
</feature>
<evidence type="ECO:0000259" key="2">
    <source>
        <dbReference type="PROSITE" id="PS50157"/>
    </source>
</evidence>
<organism evidence="3">
    <name type="scientific">viral metagenome</name>
    <dbReference type="NCBI Taxonomy" id="1070528"/>
    <lineage>
        <taxon>unclassified sequences</taxon>
        <taxon>metagenomes</taxon>
        <taxon>organismal metagenomes</taxon>
    </lineage>
</organism>
<dbReference type="AlphaFoldDB" id="A0A6C0ILS1"/>
<dbReference type="PROSITE" id="PS50157">
    <property type="entry name" value="ZINC_FINGER_C2H2_2"/>
    <property type="match status" value="1"/>
</dbReference>
<dbReference type="InterPro" id="IPR036236">
    <property type="entry name" value="Znf_C2H2_sf"/>
</dbReference>
<feature type="region of interest" description="Disordered" evidence="1">
    <location>
        <begin position="79"/>
        <end position="129"/>
    </location>
</feature>
<proteinExistence type="predicted"/>
<name>A0A6C0ILS1_9ZZZZ</name>
<feature type="compositionally biased region" description="Acidic residues" evidence="1">
    <location>
        <begin position="79"/>
        <end position="99"/>
    </location>
</feature>
<dbReference type="InterPro" id="IPR013087">
    <property type="entry name" value="Znf_C2H2_type"/>
</dbReference>
<dbReference type="SMART" id="SM00355">
    <property type="entry name" value="ZnF_C2H2"/>
    <property type="match status" value="2"/>
</dbReference>
<dbReference type="SUPFAM" id="SSF57667">
    <property type="entry name" value="beta-beta-alpha zinc fingers"/>
    <property type="match status" value="1"/>
</dbReference>
<sequence>MEENFRFICEECNYLTHDKSNYNKHFKTNKHLNKIRGTSIYENKINQCKVCNKKFNNRTSLWRHKKKCFIDNGFEESDSEYNSLSDDDECENEDEEYYDEESHDKSETDCENNCESESDDEFEEERKQGSAKGFQKIIKMLIKENSEFKDTIMMQQQQQNETNKIMMELVKSTTNGNSNSSMTSTTNGITNGNNNVNNLVINNNSNTTNNNFNLNFFLNETCKDAMNIEEFMDSIEITIPDLQRLGKCGYVEALSDLLITHLKNIEYTRRPMHCSDVKRETIYIRDKRKWEKENEQKERIHELLHCVTRMNTIALQGIYQKKYPHCLTNHKSKEHKEYGEIAYNAFGGSKGDADKLNKYIIKNLIKEIKIEKYWPQIK</sequence>
<reference evidence="3" key="1">
    <citation type="journal article" date="2020" name="Nature">
        <title>Giant virus diversity and host interactions through global metagenomics.</title>
        <authorList>
            <person name="Schulz F."/>
            <person name="Roux S."/>
            <person name="Paez-Espino D."/>
            <person name="Jungbluth S."/>
            <person name="Walsh D.A."/>
            <person name="Denef V.J."/>
            <person name="McMahon K.D."/>
            <person name="Konstantinidis K.T."/>
            <person name="Eloe-Fadrosh E.A."/>
            <person name="Kyrpides N.C."/>
            <person name="Woyke T."/>
        </authorList>
    </citation>
    <scope>NUCLEOTIDE SEQUENCE</scope>
    <source>
        <strain evidence="3">GVMAG-M-3300024258-14</strain>
    </source>
</reference>
<accession>A0A6C0ILS1</accession>